<sequence>MATDNSTTIITTATTNNSCLLSDNNTMAIVNHHDEQLHAVNFEQSVDNPIEEGKFQSVRSRAGIKWTKTLLHKRKETKIESKIQSTHILTTENQQISKPVGEDILTKVNIAIDDGIDRVNRDIPCLDERNK</sequence>
<reference evidence="1" key="1">
    <citation type="submission" date="2021-02" db="EMBL/GenBank/DDBJ databases">
        <authorList>
            <person name="Nowell W R."/>
        </authorList>
    </citation>
    <scope>NUCLEOTIDE SEQUENCE</scope>
</reference>
<dbReference type="EMBL" id="CAJNOL010012900">
    <property type="protein sequence ID" value="CAF1661663.1"/>
    <property type="molecule type" value="Genomic_DNA"/>
</dbReference>
<keyword evidence="4" id="KW-1185">Reference proteome</keyword>
<name>A0A815UK56_9BILA</name>
<evidence type="ECO:0000313" key="3">
    <source>
        <dbReference type="Proteomes" id="UP000663854"/>
    </source>
</evidence>
<dbReference type="Proteomes" id="UP000663854">
    <property type="component" value="Unassembled WGS sequence"/>
</dbReference>
<dbReference type="AlphaFoldDB" id="A0A815UK56"/>
<accession>A0A815UK56</accession>
<dbReference type="Proteomes" id="UP000663870">
    <property type="component" value="Unassembled WGS sequence"/>
</dbReference>
<protein>
    <submittedName>
        <fullName evidence="1">Uncharacterized protein</fullName>
    </submittedName>
</protein>
<comment type="caution">
    <text evidence="1">The sequence shown here is derived from an EMBL/GenBank/DDBJ whole genome shotgun (WGS) entry which is preliminary data.</text>
</comment>
<evidence type="ECO:0000313" key="2">
    <source>
        <dbReference type="EMBL" id="CAF1661663.1"/>
    </source>
</evidence>
<gene>
    <name evidence="2" type="ORF">JXQ802_LOCUS56155</name>
    <name evidence="1" type="ORF">PYM288_LOCUS39600</name>
</gene>
<evidence type="ECO:0000313" key="4">
    <source>
        <dbReference type="Proteomes" id="UP000663870"/>
    </source>
</evidence>
<proteinExistence type="predicted"/>
<dbReference type="EMBL" id="CAJNOH010011059">
    <property type="protein sequence ID" value="CAF1520271.1"/>
    <property type="molecule type" value="Genomic_DNA"/>
</dbReference>
<organism evidence="1 3">
    <name type="scientific">Rotaria sordida</name>
    <dbReference type="NCBI Taxonomy" id="392033"/>
    <lineage>
        <taxon>Eukaryota</taxon>
        <taxon>Metazoa</taxon>
        <taxon>Spiralia</taxon>
        <taxon>Gnathifera</taxon>
        <taxon>Rotifera</taxon>
        <taxon>Eurotatoria</taxon>
        <taxon>Bdelloidea</taxon>
        <taxon>Philodinida</taxon>
        <taxon>Philodinidae</taxon>
        <taxon>Rotaria</taxon>
    </lineage>
</organism>
<evidence type="ECO:0000313" key="1">
    <source>
        <dbReference type="EMBL" id="CAF1520271.1"/>
    </source>
</evidence>